<proteinExistence type="predicted"/>
<evidence type="ECO:0000313" key="1">
    <source>
        <dbReference type="EMBL" id="GII51235.1"/>
    </source>
</evidence>
<dbReference type="EMBL" id="BOOQ01000064">
    <property type="protein sequence ID" value="GII51235.1"/>
    <property type="molecule type" value="Genomic_DNA"/>
</dbReference>
<accession>A0A8J3UV16</accession>
<name>A0A8J3UV16_9ACTN</name>
<protein>
    <submittedName>
        <fullName evidence="1">Uncharacterized protein</fullName>
    </submittedName>
</protein>
<dbReference type="AlphaFoldDB" id="A0A8J3UV16"/>
<comment type="caution">
    <text evidence="1">The sequence shown here is derived from an EMBL/GenBank/DDBJ whole genome shotgun (WGS) entry which is preliminary data.</text>
</comment>
<keyword evidence="2" id="KW-1185">Reference proteome</keyword>
<organism evidence="1 2">
    <name type="scientific">Planotetraspora silvatica</name>
    <dbReference type="NCBI Taxonomy" id="234614"/>
    <lineage>
        <taxon>Bacteria</taxon>
        <taxon>Bacillati</taxon>
        <taxon>Actinomycetota</taxon>
        <taxon>Actinomycetes</taxon>
        <taxon>Streptosporangiales</taxon>
        <taxon>Streptosporangiaceae</taxon>
        <taxon>Planotetraspora</taxon>
    </lineage>
</organism>
<gene>
    <name evidence="1" type="ORF">Psi02_76590</name>
</gene>
<evidence type="ECO:0000313" key="2">
    <source>
        <dbReference type="Proteomes" id="UP000644610"/>
    </source>
</evidence>
<sequence>MTEIVAGVSVPDSPLANEATALLREAGTPLLLDHSLRSFLFGSAVPWPGEAPDSAIQPPVGLVTRL</sequence>
<reference evidence="1" key="1">
    <citation type="submission" date="2021-01" db="EMBL/GenBank/DDBJ databases">
        <title>Whole genome shotgun sequence of Planotetraspora silvatica NBRC 100141.</title>
        <authorList>
            <person name="Komaki H."/>
            <person name="Tamura T."/>
        </authorList>
    </citation>
    <scope>NUCLEOTIDE SEQUENCE</scope>
    <source>
        <strain evidence="1">NBRC 100141</strain>
    </source>
</reference>
<dbReference type="Proteomes" id="UP000644610">
    <property type="component" value="Unassembled WGS sequence"/>
</dbReference>
<dbReference type="RefSeq" id="WP_203980738.1">
    <property type="nucleotide sequence ID" value="NZ_BAAAKY010000039.1"/>
</dbReference>